<organism evidence="1 2">
    <name type="scientific">Aphis craccivora</name>
    <name type="common">Cowpea aphid</name>
    <dbReference type="NCBI Taxonomy" id="307492"/>
    <lineage>
        <taxon>Eukaryota</taxon>
        <taxon>Metazoa</taxon>
        <taxon>Ecdysozoa</taxon>
        <taxon>Arthropoda</taxon>
        <taxon>Hexapoda</taxon>
        <taxon>Insecta</taxon>
        <taxon>Pterygota</taxon>
        <taxon>Neoptera</taxon>
        <taxon>Paraneoptera</taxon>
        <taxon>Hemiptera</taxon>
        <taxon>Sternorrhyncha</taxon>
        <taxon>Aphidomorpha</taxon>
        <taxon>Aphidoidea</taxon>
        <taxon>Aphididae</taxon>
        <taxon>Aphidini</taxon>
        <taxon>Aphis</taxon>
        <taxon>Aphis</taxon>
    </lineage>
</organism>
<dbReference type="OrthoDB" id="10057873at2759"/>
<dbReference type="InterPro" id="IPR012337">
    <property type="entry name" value="RNaseH-like_sf"/>
</dbReference>
<gene>
    <name evidence="1" type="ORF">FWK35_00010318</name>
</gene>
<dbReference type="SUPFAM" id="SSF53098">
    <property type="entry name" value="Ribonuclease H-like"/>
    <property type="match status" value="1"/>
</dbReference>
<dbReference type="AlphaFoldDB" id="A0A6G0YGJ3"/>
<sequence length="160" mass="18637">MLKEKNFRHLANMITPLVNSLQLVSIHVKLRWISNEYDHEKNRIQNLCINTAENIFNNDVTNNSNYSDKDDKNFIIFSSQPVAKTVKKVDLEVSKSLNILNNYPIVKKLFIRFNTSLCSSEPVERMFSMAGFINNPTRNKLSDSTFEKLDLGHYNYYLIV</sequence>
<evidence type="ECO:0000313" key="2">
    <source>
        <dbReference type="Proteomes" id="UP000478052"/>
    </source>
</evidence>
<comment type="caution">
    <text evidence="1">The sequence shown here is derived from an EMBL/GenBank/DDBJ whole genome shotgun (WGS) entry which is preliminary data.</text>
</comment>
<reference evidence="1 2" key="1">
    <citation type="submission" date="2019-08" db="EMBL/GenBank/DDBJ databases">
        <title>Whole genome of Aphis craccivora.</title>
        <authorList>
            <person name="Voronova N.V."/>
            <person name="Shulinski R.S."/>
            <person name="Bandarenka Y.V."/>
            <person name="Zhorov D.G."/>
            <person name="Warner D."/>
        </authorList>
    </citation>
    <scope>NUCLEOTIDE SEQUENCE [LARGE SCALE GENOMIC DNA]</scope>
    <source>
        <strain evidence="1">180601</strain>
        <tissue evidence="1">Whole Body</tissue>
    </source>
</reference>
<feature type="non-terminal residue" evidence="1">
    <location>
        <position position="160"/>
    </location>
</feature>
<name>A0A6G0YGJ3_APHCR</name>
<accession>A0A6G0YGJ3</accession>
<proteinExistence type="predicted"/>
<dbReference type="Proteomes" id="UP000478052">
    <property type="component" value="Unassembled WGS sequence"/>
</dbReference>
<keyword evidence="2" id="KW-1185">Reference proteome</keyword>
<protein>
    <submittedName>
        <fullName evidence="1">52 kDa repressor of the inhibitor of the protein kinase-like</fullName>
    </submittedName>
</protein>
<evidence type="ECO:0000313" key="1">
    <source>
        <dbReference type="EMBL" id="KAF0755486.1"/>
    </source>
</evidence>
<dbReference type="EMBL" id="VUJU01004128">
    <property type="protein sequence ID" value="KAF0755486.1"/>
    <property type="molecule type" value="Genomic_DNA"/>
</dbReference>